<proteinExistence type="predicted"/>
<dbReference type="EMBL" id="JBGMDY010000003">
    <property type="protein sequence ID" value="KAL2341344.1"/>
    <property type="molecule type" value="Genomic_DNA"/>
</dbReference>
<evidence type="ECO:0000313" key="2">
    <source>
        <dbReference type="Proteomes" id="UP001603857"/>
    </source>
</evidence>
<evidence type="ECO:0000313" key="1">
    <source>
        <dbReference type="EMBL" id="KAL2341344.1"/>
    </source>
</evidence>
<reference evidence="1 2" key="1">
    <citation type="submission" date="2024-08" db="EMBL/GenBank/DDBJ databases">
        <title>Insights into the chromosomal genome structure of Flemingia macrophylla.</title>
        <authorList>
            <person name="Ding Y."/>
            <person name="Zhao Y."/>
            <person name="Bi W."/>
            <person name="Wu M."/>
            <person name="Zhao G."/>
            <person name="Gong Y."/>
            <person name="Li W."/>
            <person name="Zhang P."/>
        </authorList>
    </citation>
    <scope>NUCLEOTIDE SEQUENCE [LARGE SCALE GENOMIC DNA]</scope>
    <source>
        <strain evidence="1">DYQJB</strain>
        <tissue evidence="1">Leaf</tissue>
    </source>
</reference>
<sequence length="142" mass="16901">MDSIWIRQLTGKAMMSKEFPPRTEESRKPFLIKHKVGNIGKGSKMVKMEKNGFLVKLWRPTPRNTEFWCLNAREFQKHDVFNKLMLQRPTLMPRRKRKNYLLKGSDVFVVLEKQHSLKGKNTSKPSRLQRRLMFDTVQEILN</sequence>
<dbReference type="AlphaFoldDB" id="A0ABD1MZT3"/>
<keyword evidence="2" id="KW-1185">Reference proteome</keyword>
<comment type="caution">
    <text evidence="1">The sequence shown here is derived from an EMBL/GenBank/DDBJ whole genome shotgun (WGS) entry which is preliminary data.</text>
</comment>
<protein>
    <submittedName>
        <fullName evidence="1">Uncharacterized protein</fullName>
    </submittedName>
</protein>
<accession>A0ABD1MZT3</accession>
<organism evidence="1 2">
    <name type="scientific">Flemingia macrophylla</name>
    <dbReference type="NCBI Taxonomy" id="520843"/>
    <lineage>
        <taxon>Eukaryota</taxon>
        <taxon>Viridiplantae</taxon>
        <taxon>Streptophyta</taxon>
        <taxon>Embryophyta</taxon>
        <taxon>Tracheophyta</taxon>
        <taxon>Spermatophyta</taxon>
        <taxon>Magnoliopsida</taxon>
        <taxon>eudicotyledons</taxon>
        <taxon>Gunneridae</taxon>
        <taxon>Pentapetalae</taxon>
        <taxon>rosids</taxon>
        <taxon>fabids</taxon>
        <taxon>Fabales</taxon>
        <taxon>Fabaceae</taxon>
        <taxon>Papilionoideae</taxon>
        <taxon>50 kb inversion clade</taxon>
        <taxon>NPAAA clade</taxon>
        <taxon>indigoferoid/millettioid clade</taxon>
        <taxon>Phaseoleae</taxon>
        <taxon>Flemingia</taxon>
    </lineage>
</organism>
<gene>
    <name evidence="1" type="ORF">Fmac_009284</name>
</gene>
<name>A0ABD1MZT3_9FABA</name>
<dbReference type="Proteomes" id="UP001603857">
    <property type="component" value="Unassembled WGS sequence"/>
</dbReference>